<dbReference type="OrthoDB" id="1711136at2759"/>
<dbReference type="EMBL" id="ML992525">
    <property type="protein sequence ID" value="KAF2218917.1"/>
    <property type="molecule type" value="Genomic_DNA"/>
</dbReference>
<keyword evidence="2" id="KW-1185">Reference proteome</keyword>
<protein>
    <submittedName>
        <fullName evidence="1">Uncharacterized protein</fullName>
    </submittedName>
</protein>
<reference evidence="2" key="1">
    <citation type="journal article" date="2020" name="Stud. Mycol.">
        <title>101 Dothideomycetes genomes: A test case for predicting lifestyles and emergence of pathogens.</title>
        <authorList>
            <person name="Haridas S."/>
            <person name="Albert R."/>
            <person name="Binder M."/>
            <person name="Bloem J."/>
            <person name="LaButti K."/>
            <person name="Salamov A."/>
            <person name="Andreopoulos B."/>
            <person name="Baker S."/>
            <person name="Barry K."/>
            <person name="Bills G."/>
            <person name="Bluhm B."/>
            <person name="Cannon C."/>
            <person name="Castanera R."/>
            <person name="Culley D."/>
            <person name="Daum C."/>
            <person name="Ezra D."/>
            <person name="Gonzalez J."/>
            <person name="Henrissat B."/>
            <person name="Kuo A."/>
            <person name="Liang C."/>
            <person name="Lipzen A."/>
            <person name="Lutzoni F."/>
            <person name="Magnuson J."/>
            <person name="Mondo S."/>
            <person name="Nolan M."/>
            <person name="Ohm R."/>
            <person name="Pangilinan J."/>
            <person name="Park H.-J."/>
            <person name="Ramirez L."/>
            <person name="Alfaro M."/>
            <person name="Sun H."/>
            <person name="Tritt A."/>
            <person name="Yoshinaga Y."/>
            <person name="Zwiers L.-H."/>
            <person name="Turgeon B."/>
            <person name="Goodwin S."/>
            <person name="Spatafora J."/>
            <person name="Crous P."/>
            <person name="Grigoriev I."/>
        </authorList>
    </citation>
    <scope>NUCLEOTIDE SEQUENCE [LARGE SCALE GENOMIC DNA]</scope>
    <source>
        <strain evidence="2">CECT 20119</strain>
    </source>
</reference>
<dbReference type="AlphaFoldDB" id="A0A6A6FZM8"/>
<evidence type="ECO:0000313" key="1">
    <source>
        <dbReference type="EMBL" id="KAF2218917.1"/>
    </source>
</evidence>
<gene>
    <name evidence="1" type="ORF">BDZ85DRAFT_187088</name>
</gene>
<sequence length="279" mass="31950">MGTLSGQDVRLPDHCEHKLPTSCRLTSLRNCCACADERAHSPTYTTYIDGVGLVPRGRRWDRYCWFCKEFWSHRVAATNLLPSQTRIPEVPDQTTFLERWYEFHRGYRIVTSPDGWEERIAVLGEPWGDVSPGHLPRTLDELRAGTVRSAADPVQHITVERSTAEDGPSLEETFDRLLEQTESVQIQSPPRTTRQVAGNVMQPATESIQIQSPPRTTRQVAGNEGRGAENARRVFGTREDMDREDWVSPINQMFTRAYDRFRDAEQARRENRTPPVWGL</sequence>
<name>A0A6A6FZM8_9PEZI</name>
<dbReference type="Proteomes" id="UP000799538">
    <property type="component" value="Unassembled WGS sequence"/>
</dbReference>
<accession>A0A6A6FZM8</accession>
<proteinExistence type="predicted"/>
<evidence type="ECO:0000313" key="2">
    <source>
        <dbReference type="Proteomes" id="UP000799538"/>
    </source>
</evidence>
<organism evidence="1 2">
    <name type="scientific">Elsinoe ampelina</name>
    <dbReference type="NCBI Taxonomy" id="302913"/>
    <lineage>
        <taxon>Eukaryota</taxon>
        <taxon>Fungi</taxon>
        <taxon>Dikarya</taxon>
        <taxon>Ascomycota</taxon>
        <taxon>Pezizomycotina</taxon>
        <taxon>Dothideomycetes</taxon>
        <taxon>Dothideomycetidae</taxon>
        <taxon>Myriangiales</taxon>
        <taxon>Elsinoaceae</taxon>
        <taxon>Elsinoe</taxon>
    </lineage>
</organism>
<feature type="non-terminal residue" evidence="1">
    <location>
        <position position="279"/>
    </location>
</feature>